<gene>
    <name evidence="3" type="ORF">APLA_LOCUS13095</name>
    <name evidence="4" type="ORF">APLA_LOCUS16798</name>
</gene>
<dbReference type="InterPro" id="IPR026848">
    <property type="entry name" value="Fancl"/>
</dbReference>
<dbReference type="Pfam" id="PF11793">
    <property type="entry name" value="FANCL_C"/>
    <property type="match status" value="1"/>
</dbReference>
<dbReference type="SUPFAM" id="SSF57850">
    <property type="entry name" value="RING/U-box"/>
    <property type="match status" value="1"/>
</dbReference>
<dbReference type="AlphaFoldDB" id="A0A8S1AT81"/>
<dbReference type="GO" id="GO:0043240">
    <property type="term" value="C:Fanconi anaemia nuclear complex"/>
    <property type="evidence" value="ECO:0007669"/>
    <property type="project" value="InterPro"/>
</dbReference>
<evidence type="ECO:0000313" key="3">
    <source>
        <dbReference type="EMBL" id="CAB3251541.1"/>
    </source>
</evidence>
<dbReference type="PANTHER" id="PTHR13206">
    <property type="entry name" value="UBIQUITIN LIGASE PROTEIN PHF9 FANCONI ANEMIA GROUP L PROTEIN"/>
    <property type="match status" value="1"/>
</dbReference>
<proteinExistence type="predicted"/>
<dbReference type="EMBL" id="CADEBC010000550">
    <property type="protein sequence ID" value="CAB3251541.1"/>
    <property type="molecule type" value="Genomic_DNA"/>
</dbReference>
<accession>A0A8S1AT81</accession>
<dbReference type="GO" id="GO:0061630">
    <property type="term" value="F:ubiquitin protein ligase activity"/>
    <property type="evidence" value="ECO:0007669"/>
    <property type="project" value="TreeGrafter"/>
</dbReference>
<comment type="caution">
    <text evidence="3">The sequence shown here is derived from an EMBL/GenBank/DDBJ whole genome shotgun (WGS) entry which is preliminary data.</text>
</comment>
<protein>
    <recommendedName>
        <fullName evidence="7">E3 ubiquitin-protein ligase FANCL</fullName>
    </recommendedName>
</protein>
<evidence type="ECO:0000313" key="6">
    <source>
        <dbReference type="Proteomes" id="UP000494256"/>
    </source>
</evidence>
<dbReference type="EMBL" id="CADEBD010000745">
    <property type="protein sequence ID" value="CAB3259862.1"/>
    <property type="molecule type" value="Genomic_DNA"/>
</dbReference>
<feature type="domain" description="FANCL C-terminal" evidence="1">
    <location>
        <begin position="246"/>
        <end position="312"/>
    </location>
</feature>
<feature type="domain" description="FANCL UBC-like" evidence="2">
    <location>
        <begin position="137"/>
        <end position="227"/>
    </location>
</feature>
<dbReference type="Proteomes" id="UP000494256">
    <property type="component" value="Unassembled WGS sequence"/>
</dbReference>
<evidence type="ECO:0000259" key="2">
    <source>
        <dbReference type="Pfam" id="PF18891"/>
    </source>
</evidence>
<dbReference type="Proteomes" id="UP000494106">
    <property type="component" value="Unassembled WGS sequence"/>
</dbReference>
<sequence>MEELIEAIHLTEQSQDYTSLLENMNTYLSAVLESNKRLTDSVSISLVDKDFLQDIKDVVNSGAVGVYFGQSLRSIKVVIPDDFGLRYHEIFIQYEAPKKLIIRNVHLPNSSKLNSEYRSIHDVIETCSKYINELTRYFDELEHIDQFCSIMEPVNPSFKDDFRRIFFDDRTWLHVEVTPEGLASNVHLVGHSTYWHNKLQSGLLTWDHDKRIVENIMDIFDLGMFPQANSQSKTEGDVEKQTEEPLVCGICLCSELPDAPGIPQPLCQNAICGVHYHRSCLYQWLVACAGSRPPAFGVANGTCPTCLQPIICSEKDN</sequence>
<evidence type="ECO:0000313" key="4">
    <source>
        <dbReference type="EMBL" id="CAB3259862.1"/>
    </source>
</evidence>
<reference evidence="5 6" key="1">
    <citation type="submission" date="2020-04" db="EMBL/GenBank/DDBJ databases">
        <authorList>
            <person name="Wallbank WR R."/>
            <person name="Pardo Diaz C."/>
            <person name="Kozak K."/>
            <person name="Martin S."/>
            <person name="Jiggins C."/>
            <person name="Moest M."/>
            <person name="Warren A I."/>
            <person name="Byers J.R.P. K."/>
            <person name="Montejo-Kovacevich G."/>
            <person name="Yen C E."/>
        </authorList>
    </citation>
    <scope>NUCLEOTIDE SEQUENCE [LARGE SCALE GENOMIC DNA]</scope>
</reference>
<dbReference type="Gene3D" id="3.10.110.20">
    <property type="entry name" value="RWD domain-like"/>
    <property type="match status" value="1"/>
</dbReference>
<organism evidence="3 5">
    <name type="scientific">Arctia plantaginis</name>
    <name type="common">Wood tiger moth</name>
    <name type="synonym">Phalaena plantaginis</name>
    <dbReference type="NCBI Taxonomy" id="874455"/>
    <lineage>
        <taxon>Eukaryota</taxon>
        <taxon>Metazoa</taxon>
        <taxon>Ecdysozoa</taxon>
        <taxon>Arthropoda</taxon>
        <taxon>Hexapoda</taxon>
        <taxon>Insecta</taxon>
        <taxon>Pterygota</taxon>
        <taxon>Neoptera</taxon>
        <taxon>Endopterygota</taxon>
        <taxon>Lepidoptera</taxon>
        <taxon>Glossata</taxon>
        <taxon>Ditrysia</taxon>
        <taxon>Noctuoidea</taxon>
        <taxon>Erebidae</taxon>
        <taxon>Arctiinae</taxon>
        <taxon>Arctia</taxon>
    </lineage>
</organism>
<dbReference type="PANTHER" id="PTHR13206:SF0">
    <property type="entry name" value="E3 UBIQUITIN-PROTEIN LIGASE FANCL"/>
    <property type="match status" value="1"/>
</dbReference>
<dbReference type="GO" id="GO:0006513">
    <property type="term" value="P:protein monoubiquitination"/>
    <property type="evidence" value="ECO:0007669"/>
    <property type="project" value="TreeGrafter"/>
</dbReference>
<dbReference type="SMART" id="SM01197">
    <property type="entry name" value="FANCL_C"/>
    <property type="match status" value="1"/>
</dbReference>
<evidence type="ECO:0008006" key="7">
    <source>
        <dbReference type="Google" id="ProtNLM"/>
    </source>
</evidence>
<dbReference type="InterPro" id="IPR026850">
    <property type="entry name" value="FANCL_C"/>
</dbReference>
<dbReference type="Gene3D" id="3.30.40.10">
    <property type="entry name" value="Zinc/RING finger domain, C3HC4 (zinc finger)"/>
    <property type="match status" value="1"/>
</dbReference>
<dbReference type="InterPro" id="IPR013083">
    <property type="entry name" value="Znf_RING/FYVE/PHD"/>
</dbReference>
<dbReference type="OrthoDB" id="10263265at2759"/>
<dbReference type="GO" id="GO:0036297">
    <property type="term" value="P:interstrand cross-link repair"/>
    <property type="evidence" value="ECO:0007669"/>
    <property type="project" value="InterPro"/>
</dbReference>
<dbReference type="InterPro" id="IPR044037">
    <property type="entry name" value="FANCL_d3"/>
</dbReference>
<dbReference type="Pfam" id="PF18891">
    <property type="entry name" value="FANCL_d3"/>
    <property type="match status" value="1"/>
</dbReference>
<evidence type="ECO:0000259" key="1">
    <source>
        <dbReference type="Pfam" id="PF11793"/>
    </source>
</evidence>
<dbReference type="InterPro" id="IPR043003">
    <property type="entry name" value="FANCL_d3_sf"/>
</dbReference>
<dbReference type="CDD" id="cd23832">
    <property type="entry name" value="DRWD-C_FANCL"/>
    <property type="match status" value="1"/>
</dbReference>
<name>A0A8S1AT81_ARCPL</name>
<keyword evidence="5" id="KW-1185">Reference proteome</keyword>
<evidence type="ECO:0000313" key="5">
    <source>
        <dbReference type="Proteomes" id="UP000494106"/>
    </source>
</evidence>